<gene>
    <name evidence="3" type="primary">AVEN_271919_1</name>
    <name evidence="3" type="ORF">CDAR_450351</name>
</gene>
<keyword evidence="2" id="KW-0812">Transmembrane</keyword>
<dbReference type="PANTHER" id="PTHR39952:SF1">
    <property type="match status" value="1"/>
</dbReference>
<keyword evidence="4" id="KW-1185">Reference proteome</keyword>
<protein>
    <submittedName>
        <fullName evidence="3">Uncharacterized protein</fullName>
    </submittedName>
</protein>
<proteinExistence type="predicted"/>
<feature type="compositionally biased region" description="Polar residues" evidence="1">
    <location>
        <begin position="319"/>
        <end position="329"/>
    </location>
</feature>
<feature type="compositionally biased region" description="Basic and acidic residues" evidence="1">
    <location>
        <begin position="342"/>
        <end position="362"/>
    </location>
</feature>
<feature type="region of interest" description="Disordered" evidence="1">
    <location>
        <begin position="311"/>
        <end position="366"/>
    </location>
</feature>
<keyword evidence="2" id="KW-1133">Transmembrane helix</keyword>
<dbReference type="Proteomes" id="UP001054837">
    <property type="component" value="Unassembled WGS sequence"/>
</dbReference>
<accession>A0AAV4NG67</accession>
<evidence type="ECO:0000313" key="4">
    <source>
        <dbReference type="Proteomes" id="UP001054837"/>
    </source>
</evidence>
<dbReference type="EMBL" id="BPLQ01001551">
    <property type="protein sequence ID" value="GIX82848.1"/>
    <property type="molecule type" value="Genomic_DNA"/>
</dbReference>
<name>A0AAV4NG67_9ARAC</name>
<feature type="region of interest" description="Disordered" evidence="1">
    <location>
        <begin position="432"/>
        <end position="452"/>
    </location>
</feature>
<keyword evidence="2" id="KW-0472">Membrane</keyword>
<feature type="region of interest" description="Disordered" evidence="1">
    <location>
        <begin position="1"/>
        <end position="22"/>
    </location>
</feature>
<sequence>MAAPCPTPPPLKQPPEVPDPRNTAVSLPSLAPIWDARDLFSVVAGFRDLQRVGDGYDVGSSSSNGPWWKAWMKKYVIACLVCGCLSVSHGLVFITIYLLLRSYTSSLQFFETIPTYVPGVVFIITGLILMCFAKRRNRYAFLLKMTGGCCLVCALLCVVITVTTTVVHMNRLQTLHECVYTPQSKTCMCVSAIGDHNAQEAHRFVFNNTPNCEVVHGSLYSCLRAMFSFSVLGILLCIATSMLIYQLLSHEKKRLYWEQLELRRRFLYQRHSHHSVCGCYDELYPWQLWEMLDYRFLAAHNNMANNNNEEEECLPPIASPTNNRSSSGHRPSGWNWLPWPRQHAERRLPNPRDSRDRPEGDTPSRQNFMSRLMSRDAWNQQAAIGMGNSLEDTCNLSDSVGSLPWRSECIHIFRPSPRNNNNCFPPMRFGIRSRSSPYGRPNSGGNHRRTRSNDGVFHHLHMNNAPRYTQPYSLVDANGGISCHFTGCEIPRYMWGPPPPYSQPQSIENLALYAETQNRSSVGIEQLSSGMEITRCNQVISALDLDQGGNGSISSKMSTPLSERRFVCHNFSSDGITLTIGGNYTDLCSQDNVSPEHKKEDTCIVEVHVPYILHKKDIVFNTLPARSCRRKDNNPFKSLSNIPLGLSRKINSLKTERSDPGQLSVIKACCDFQENTNPLERVTEEESSATRLQIGLKSISSQLLCDGSSLTNMSLDADASPSSLTYQPTMVEVPSEFKSSLVIASTPVAENVTLTNKVYAQSLPNLNTTNSHLVRHIHSVPSSGNSSTFQDFGDFDLEDDSSPLVLCSPVSDIPSLPPLSDDDASDSSSSYPRYPRVFTCDHEAAFSNDSSSVSYAENCPNSDSSSCGVVVIGGCEKSHSKTSCCRSIDSSIMPLSSSPAIIISKRPPTDCPINCNIRHLHHYHPDKIEVRDVSGQRNDRDFNISQERTNNFVVTIKSVNV</sequence>
<feature type="compositionally biased region" description="Pro residues" evidence="1">
    <location>
        <begin position="1"/>
        <end position="17"/>
    </location>
</feature>
<organism evidence="3 4">
    <name type="scientific">Caerostris darwini</name>
    <dbReference type="NCBI Taxonomy" id="1538125"/>
    <lineage>
        <taxon>Eukaryota</taxon>
        <taxon>Metazoa</taxon>
        <taxon>Ecdysozoa</taxon>
        <taxon>Arthropoda</taxon>
        <taxon>Chelicerata</taxon>
        <taxon>Arachnida</taxon>
        <taxon>Araneae</taxon>
        <taxon>Araneomorphae</taxon>
        <taxon>Entelegynae</taxon>
        <taxon>Araneoidea</taxon>
        <taxon>Araneidae</taxon>
        <taxon>Caerostris</taxon>
    </lineage>
</organism>
<reference evidence="3 4" key="1">
    <citation type="submission" date="2021-06" db="EMBL/GenBank/DDBJ databases">
        <title>Caerostris darwini draft genome.</title>
        <authorList>
            <person name="Kono N."/>
            <person name="Arakawa K."/>
        </authorList>
    </citation>
    <scope>NUCLEOTIDE SEQUENCE [LARGE SCALE GENOMIC DNA]</scope>
</reference>
<feature type="transmembrane region" description="Helical" evidence="2">
    <location>
        <begin position="145"/>
        <end position="167"/>
    </location>
</feature>
<comment type="caution">
    <text evidence="3">The sequence shown here is derived from an EMBL/GenBank/DDBJ whole genome shotgun (WGS) entry which is preliminary data.</text>
</comment>
<feature type="transmembrane region" description="Helical" evidence="2">
    <location>
        <begin position="75"/>
        <end position="100"/>
    </location>
</feature>
<evidence type="ECO:0000256" key="1">
    <source>
        <dbReference type="SAM" id="MobiDB-lite"/>
    </source>
</evidence>
<evidence type="ECO:0000313" key="3">
    <source>
        <dbReference type="EMBL" id="GIX82848.1"/>
    </source>
</evidence>
<feature type="transmembrane region" description="Helical" evidence="2">
    <location>
        <begin position="112"/>
        <end position="133"/>
    </location>
</feature>
<dbReference type="AlphaFoldDB" id="A0AAV4NG67"/>
<evidence type="ECO:0000256" key="2">
    <source>
        <dbReference type="SAM" id="Phobius"/>
    </source>
</evidence>
<dbReference type="PANTHER" id="PTHR39952">
    <property type="entry name" value="FI02073P"/>
    <property type="match status" value="1"/>
</dbReference>